<comment type="caution">
    <text evidence="2">The sequence shown here is derived from an EMBL/GenBank/DDBJ whole genome shotgun (WGS) entry which is preliminary data.</text>
</comment>
<reference evidence="2 3" key="1">
    <citation type="submission" date="2018-12" db="EMBL/GenBank/DDBJ databases">
        <title>Genome analysis provides insights into bioremediation potentialities of Halogeometricum borinquense strain N11.</title>
        <authorList>
            <person name="Najjari A."/>
            <person name="Youssef N."/>
            <person name="Fhoula I."/>
            <person name="Ben Dhia O."/>
            <person name="Mahjoubi M."/>
            <person name="Ouzari H.I."/>
            <person name="Cherif A."/>
        </authorList>
    </citation>
    <scope>NUCLEOTIDE SEQUENCE [LARGE SCALE GENOMIC DNA]</scope>
    <source>
        <strain evidence="2 3">N11</strain>
    </source>
</reference>
<feature type="compositionally biased region" description="Polar residues" evidence="1">
    <location>
        <begin position="110"/>
        <end position="130"/>
    </location>
</feature>
<evidence type="ECO:0000313" key="2">
    <source>
        <dbReference type="EMBL" id="RYJ15332.1"/>
    </source>
</evidence>
<organism evidence="2 3">
    <name type="scientific">Halogeometricum borinquense</name>
    <dbReference type="NCBI Taxonomy" id="60847"/>
    <lineage>
        <taxon>Archaea</taxon>
        <taxon>Methanobacteriati</taxon>
        <taxon>Methanobacteriota</taxon>
        <taxon>Stenosarchaea group</taxon>
        <taxon>Halobacteria</taxon>
        <taxon>Halobacteriales</taxon>
        <taxon>Haloferacaceae</taxon>
        <taxon>Halogeometricum</taxon>
    </lineage>
</organism>
<dbReference type="EMBL" id="RZHH01000002">
    <property type="protein sequence ID" value="RYJ15332.1"/>
    <property type="molecule type" value="Genomic_DNA"/>
</dbReference>
<gene>
    <name evidence="2" type="ORF">ELS19_05120</name>
</gene>
<sequence length="310" mass="32495">MATLFVVLALLVNTTIYTGNVASRSDVSESAHVINYRSEAVEAAGSAVGYANRHDNESSPDVDAAYIALNDSLRRSVANWSDTTAAHGALSGTATEMQVITVQNGTRIAQTDSSRNLSSPTGATTWSPVTDATGIRGPEMQLATADLAAVSDDGDDVGQLVADGSFRVNITETDGEVRSLFVYERNDGDVGVTVRSPGGTVRTCHAAADGLTTLNARAATFENESCPALRAFDRADDAFEVSFVAAQNAVGTYSFAVDQRADGTSVAPSLSLDSGMPFYTAAIYTADVNVTYRSPDTYYNATVEVPNASV</sequence>
<accession>A0A482TF14</accession>
<feature type="region of interest" description="Disordered" evidence="1">
    <location>
        <begin position="110"/>
        <end position="132"/>
    </location>
</feature>
<name>A0A482TF14_9EURY</name>
<dbReference type="AlphaFoldDB" id="A0A482TF14"/>
<protein>
    <submittedName>
        <fullName evidence="2">Uncharacterized protein</fullName>
    </submittedName>
</protein>
<evidence type="ECO:0000256" key="1">
    <source>
        <dbReference type="SAM" id="MobiDB-lite"/>
    </source>
</evidence>
<proteinExistence type="predicted"/>
<evidence type="ECO:0000313" key="3">
    <source>
        <dbReference type="Proteomes" id="UP000294028"/>
    </source>
</evidence>
<dbReference type="Proteomes" id="UP000294028">
    <property type="component" value="Unassembled WGS sequence"/>
</dbReference>